<accession>A0A7G8PWJ2</accession>
<proteinExistence type="predicted"/>
<feature type="transmembrane region" description="Helical" evidence="1">
    <location>
        <begin position="90"/>
        <end position="108"/>
    </location>
</feature>
<feature type="transmembrane region" description="Helical" evidence="1">
    <location>
        <begin position="36"/>
        <end position="56"/>
    </location>
</feature>
<keyword evidence="1" id="KW-1133">Transmembrane helix</keyword>
<name>A0A7G8PWJ2_9FLAO</name>
<dbReference type="KEGG" id="alti:ALE3EI_2163"/>
<feature type="transmembrane region" description="Helical" evidence="1">
    <location>
        <begin position="6"/>
        <end position="24"/>
    </location>
</feature>
<dbReference type="AlphaFoldDB" id="A0A7G8PWJ2"/>
<dbReference type="RefSeq" id="WP_186988583.1">
    <property type="nucleotide sequence ID" value="NZ_CP052909.1"/>
</dbReference>
<reference evidence="2 3" key="1">
    <citation type="submission" date="2020-04" db="EMBL/GenBank/DDBJ databases">
        <title>Genome sequence of Altibacter aquimarinus strain ALE3EI.</title>
        <authorList>
            <person name="Oh H.-M."/>
            <person name="Jang D."/>
        </authorList>
    </citation>
    <scope>NUCLEOTIDE SEQUENCE [LARGE SCALE GENOMIC DNA]</scope>
    <source>
        <strain evidence="2 3">ALE3EI</strain>
    </source>
</reference>
<evidence type="ECO:0000313" key="3">
    <source>
        <dbReference type="Proteomes" id="UP000515514"/>
    </source>
</evidence>
<dbReference type="Proteomes" id="UP000515514">
    <property type="component" value="Chromosome"/>
</dbReference>
<evidence type="ECO:0000256" key="1">
    <source>
        <dbReference type="SAM" id="Phobius"/>
    </source>
</evidence>
<keyword evidence="1" id="KW-0812">Transmembrane</keyword>
<feature type="transmembrane region" description="Helical" evidence="1">
    <location>
        <begin position="179"/>
        <end position="199"/>
    </location>
</feature>
<keyword evidence="3" id="KW-1185">Reference proteome</keyword>
<feature type="transmembrane region" description="Helical" evidence="1">
    <location>
        <begin position="128"/>
        <end position="147"/>
    </location>
</feature>
<evidence type="ECO:0000313" key="2">
    <source>
        <dbReference type="EMBL" id="QNJ98708.1"/>
    </source>
</evidence>
<sequence>MNPELILALQLLLAHVITDFLLQTQSLVTQKQQKKAASPFLYIHSILAGLITYVIIQDWSMWMVPVIISVTHFLIDLWKLHQKEDSLHYFLWDQFLHLLVLLGIWLYLTENFSEVIPFIGSLFTTKTALVYIIGYVIVIFPIGFIIGKATQRWQEEIAQEDGLSSLEKAGRYIGIFERILVLTFIMTDNFSAIGFLIAAKSILRFSDKSKSGARKQTEYVLIGTLMSFALTIIIGFLMRVLVF</sequence>
<feature type="transmembrane region" description="Helical" evidence="1">
    <location>
        <begin position="62"/>
        <end position="78"/>
    </location>
</feature>
<organism evidence="2 3">
    <name type="scientific">Constantimarinum furrinae</name>
    <dbReference type="NCBI Taxonomy" id="2562285"/>
    <lineage>
        <taxon>Bacteria</taxon>
        <taxon>Pseudomonadati</taxon>
        <taxon>Bacteroidota</taxon>
        <taxon>Flavobacteriia</taxon>
        <taxon>Flavobacteriales</taxon>
        <taxon>Flavobacteriaceae</taxon>
        <taxon>Altibacter/Constantimarinum group</taxon>
        <taxon>Constantimarinum</taxon>
    </lineage>
</organism>
<gene>
    <name evidence="2" type="ORF">ALE3EI_2163</name>
</gene>
<evidence type="ECO:0008006" key="4">
    <source>
        <dbReference type="Google" id="ProtNLM"/>
    </source>
</evidence>
<protein>
    <recommendedName>
        <fullName evidence="4">DUF3307 domain-containing protein</fullName>
    </recommendedName>
</protein>
<keyword evidence="1" id="KW-0472">Membrane</keyword>
<feature type="transmembrane region" description="Helical" evidence="1">
    <location>
        <begin position="219"/>
        <end position="242"/>
    </location>
</feature>
<dbReference type="EMBL" id="CP052909">
    <property type="protein sequence ID" value="QNJ98708.1"/>
    <property type="molecule type" value="Genomic_DNA"/>
</dbReference>
<dbReference type="Pfam" id="PF11750">
    <property type="entry name" value="DUF3307"/>
    <property type="match status" value="1"/>
</dbReference>
<dbReference type="InterPro" id="IPR021737">
    <property type="entry name" value="Phage_phiKZ_Orf197"/>
</dbReference>